<keyword evidence="4" id="KW-0238">DNA-binding</keyword>
<proteinExistence type="predicted"/>
<dbReference type="GO" id="GO:0006355">
    <property type="term" value="P:regulation of DNA-templated transcription"/>
    <property type="evidence" value="ECO:0007669"/>
    <property type="project" value="InterPro"/>
</dbReference>
<dbReference type="InterPro" id="IPR027417">
    <property type="entry name" value="P-loop_NTPase"/>
</dbReference>
<keyword evidence="3" id="KW-0805">Transcription regulation</keyword>
<dbReference type="InterPro" id="IPR025662">
    <property type="entry name" value="Sigma_54_int_dom_ATP-bd_1"/>
</dbReference>
<keyword evidence="8" id="KW-1185">Reference proteome</keyword>
<evidence type="ECO:0000256" key="2">
    <source>
        <dbReference type="ARBA" id="ARBA00022840"/>
    </source>
</evidence>
<accession>A0A2S7XNC8</accession>
<dbReference type="SMART" id="SM00382">
    <property type="entry name" value="AAA"/>
    <property type="match status" value="1"/>
</dbReference>
<dbReference type="Pfam" id="PF00158">
    <property type="entry name" value="Sigma54_activat"/>
    <property type="match status" value="1"/>
</dbReference>
<dbReference type="Gene3D" id="1.10.8.60">
    <property type="match status" value="1"/>
</dbReference>
<dbReference type="PROSITE" id="PS00675">
    <property type="entry name" value="SIGMA54_INTERACT_1"/>
    <property type="match status" value="1"/>
</dbReference>
<dbReference type="PANTHER" id="PTHR32071:SF117">
    <property type="entry name" value="PTS-DEPENDENT DIHYDROXYACETONE KINASE OPERON REGULATORY PROTEIN-RELATED"/>
    <property type="match status" value="1"/>
</dbReference>
<dbReference type="PRINTS" id="PR01590">
    <property type="entry name" value="HTHFIS"/>
</dbReference>
<dbReference type="GO" id="GO:0005524">
    <property type="term" value="F:ATP binding"/>
    <property type="evidence" value="ECO:0007669"/>
    <property type="project" value="UniProtKB-KW"/>
</dbReference>
<dbReference type="InterPro" id="IPR058031">
    <property type="entry name" value="AAA_lid_NorR"/>
</dbReference>
<dbReference type="SUPFAM" id="SSF46689">
    <property type="entry name" value="Homeodomain-like"/>
    <property type="match status" value="1"/>
</dbReference>
<feature type="domain" description="Sigma-54 factor interaction" evidence="6">
    <location>
        <begin position="127"/>
        <end position="355"/>
    </location>
</feature>
<dbReference type="PROSITE" id="PS50045">
    <property type="entry name" value="SIGMA54_INTERACT_4"/>
    <property type="match status" value="1"/>
</dbReference>
<keyword evidence="5" id="KW-0804">Transcription</keyword>
<dbReference type="Pfam" id="PF02954">
    <property type="entry name" value="HTH_8"/>
    <property type="match status" value="1"/>
</dbReference>
<gene>
    <name evidence="7" type="ORF">CXB77_13370</name>
</gene>
<dbReference type="OrthoDB" id="9804019at2"/>
<protein>
    <submittedName>
        <fullName evidence="7">Sigma-54-dependent Fis family transcriptional regulator</fullName>
    </submittedName>
</protein>
<dbReference type="PANTHER" id="PTHR32071">
    <property type="entry name" value="TRANSCRIPTIONAL REGULATORY PROTEIN"/>
    <property type="match status" value="1"/>
</dbReference>
<dbReference type="InterPro" id="IPR009057">
    <property type="entry name" value="Homeodomain-like_sf"/>
</dbReference>
<name>A0A2S7XNC8_9GAMM</name>
<dbReference type="GO" id="GO:0043565">
    <property type="term" value="F:sequence-specific DNA binding"/>
    <property type="evidence" value="ECO:0007669"/>
    <property type="project" value="InterPro"/>
</dbReference>
<dbReference type="Pfam" id="PF25601">
    <property type="entry name" value="AAA_lid_14"/>
    <property type="match status" value="1"/>
</dbReference>
<comment type="caution">
    <text evidence="7">The sequence shown here is derived from an EMBL/GenBank/DDBJ whole genome shotgun (WGS) entry which is preliminary data.</text>
</comment>
<dbReference type="InterPro" id="IPR002078">
    <property type="entry name" value="Sigma_54_int"/>
</dbReference>
<evidence type="ECO:0000259" key="6">
    <source>
        <dbReference type="PROSITE" id="PS50045"/>
    </source>
</evidence>
<dbReference type="CDD" id="cd00009">
    <property type="entry name" value="AAA"/>
    <property type="match status" value="1"/>
</dbReference>
<dbReference type="Gene3D" id="1.10.10.60">
    <property type="entry name" value="Homeodomain-like"/>
    <property type="match status" value="1"/>
</dbReference>
<evidence type="ECO:0000256" key="3">
    <source>
        <dbReference type="ARBA" id="ARBA00023015"/>
    </source>
</evidence>
<dbReference type="FunFam" id="3.40.50.300:FF:000006">
    <property type="entry name" value="DNA-binding transcriptional regulator NtrC"/>
    <property type="match status" value="1"/>
</dbReference>
<dbReference type="PROSITE" id="PS00688">
    <property type="entry name" value="SIGMA54_INTERACT_3"/>
    <property type="match status" value="1"/>
</dbReference>
<dbReference type="EMBL" id="PPGH01000037">
    <property type="protein sequence ID" value="PQJ95247.1"/>
    <property type="molecule type" value="Genomic_DNA"/>
</dbReference>
<dbReference type="InterPro" id="IPR003593">
    <property type="entry name" value="AAA+_ATPase"/>
</dbReference>
<keyword evidence="1" id="KW-0547">Nucleotide-binding</keyword>
<evidence type="ECO:0000256" key="1">
    <source>
        <dbReference type="ARBA" id="ARBA00022741"/>
    </source>
</evidence>
<dbReference type="Proteomes" id="UP000239936">
    <property type="component" value="Unassembled WGS sequence"/>
</dbReference>
<dbReference type="InterPro" id="IPR025944">
    <property type="entry name" value="Sigma_54_int_dom_CS"/>
</dbReference>
<organism evidence="7 8">
    <name type="scientific">Chromatium okenii</name>
    <dbReference type="NCBI Taxonomy" id="61644"/>
    <lineage>
        <taxon>Bacteria</taxon>
        <taxon>Pseudomonadati</taxon>
        <taxon>Pseudomonadota</taxon>
        <taxon>Gammaproteobacteria</taxon>
        <taxon>Chromatiales</taxon>
        <taxon>Chromatiaceae</taxon>
        <taxon>Chromatium</taxon>
    </lineage>
</organism>
<evidence type="ECO:0000313" key="8">
    <source>
        <dbReference type="Proteomes" id="UP000239936"/>
    </source>
</evidence>
<dbReference type="AlphaFoldDB" id="A0A2S7XNC8"/>
<dbReference type="InterPro" id="IPR002197">
    <property type="entry name" value="HTH_Fis"/>
</dbReference>
<evidence type="ECO:0000256" key="5">
    <source>
        <dbReference type="ARBA" id="ARBA00023163"/>
    </source>
</evidence>
<keyword evidence="2" id="KW-0067">ATP-binding</keyword>
<sequence length="520" mass="57130">MRTSTGQAAVITIGLFSHANTGAATRHILEFLGCAVRELAQLPTAPADDLSALWLCAPTTTLLAWRAALPATFIAPVIYQITDAAIATLPSSVMQLRSPLQPSLVLQILHWLHTETATAEADCGVDLVGRHPAMLTVKRLIAQVAKTDATVLIRGETGSGKEVVARAIHAASTRQGKPFVAINCGAIPADLLESELFGHEKGAFTGAFTARAGRFELAEDGVLFLDEIGDMPLPMQVKLLRVLQERTFERVGSNKPLQTNARIISATHRNLEEAVNEGVFRQDLFFRLNVFPIEIPSLRERQTDIPLLIAILETRLREQGVTPAQLTPAVLAHLESHPWPGNIRELANLLEQLAIMYPEMLVDLAQLPPRFRPPETEILALGTAPAAEITTASTLLPEGVELRDYLNALERDMIVTALEQNGQVVARAARRLGMRRTTLVERMRKFGLDRDGSAAEVSDFRQTELSSHCQPISQTSKKRQISRSSPLLLALEHPARRRIQIKTSCCRLRTIPRDLARLLA</sequence>
<reference evidence="7 8" key="1">
    <citation type="submission" date="2018-01" db="EMBL/GenBank/DDBJ databases">
        <title>The complete genome sequence of Chromatium okenii LaCa, a purple sulfur bacterium with a turbulent life.</title>
        <authorList>
            <person name="Luedin S.M."/>
            <person name="Liechti N."/>
            <person name="Storelli N."/>
            <person name="Danza F."/>
            <person name="Wittwer M."/>
            <person name="Pothier J.F."/>
            <person name="Tonolla M.A."/>
        </authorList>
    </citation>
    <scope>NUCLEOTIDE SEQUENCE [LARGE SCALE GENOMIC DNA]</scope>
    <source>
        <strain evidence="7 8">LaCa</strain>
    </source>
</reference>
<dbReference type="Gene3D" id="3.40.50.300">
    <property type="entry name" value="P-loop containing nucleotide triphosphate hydrolases"/>
    <property type="match status" value="1"/>
</dbReference>
<evidence type="ECO:0000313" key="7">
    <source>
        <dbReference type="EMBL" id="PQJ95247.1"/>
    </source>
</evidence>
<evidence type="ECO:0000256" key="4">
    <source>
        <dbReference type="ARBA" id="ARBA00023125"/>
    </source>
</evidence>
<dbReference type="SUPFAM" id="SSF52540">
    <property type="entry name" value="P-loop containing nucleoside triphosphate hydrolases"/>
    <property type="match status" value="1"/>
</dbReference>